<gene>
    <name evidence="1" type="ORF">N7539_003752</name>
</gene>
<name>A0A9X0BY57_9EURO</name>
<dbReference type="AlphaFoldDB" id="A0A9X0BY57"/>
<reference evidence="1" key="2">
    <citation type="journal article" date="2023" name="IMA Fungus">
        <title>Comparative genomic study of the Penicillium genus elucidates a diverse pangenome and 15 lateral gene transfer events.</title>
        <authorList>
            <person name="Petersen C."/>
            <person name="Sorensen T."/>
            <person name="Nielsen M.R."/>
            <person name="Sondergaard T.E."/>
            <person name="Sorensen J.L."/>
            <person name="Fitzpatrick D.A."/>
            <person name="Frisvad J.C."/>
            <person name="Nielsen K.L."/>
        </authorList>
    </citation>
    <scope>NUCLEOTIDE SEQUENCE</scope>
    <source>
        <strain evidence="1">IBT 30728</strain>
    </source>
</reference>
<evidence type="ECO:0000313" key="2">
    <source>
        <dbReference type="Proteomes" id="UP001148312"/>
    </source>
</evidence>
<sequence length="403" mass="45867">MDSCTYPLPPHGVHKIPLDQLDTRPDTEIDHEIAHPGPVQDDKNVWFFWHSGYETMHPYTKRNIRAWYRRLSKQGWVIRVLNRQPHSPLNVSNFLDVQDPSIFPQAFIDGTIGGHHIAQHTSDLVRFPLLATYGGVYADVGLLMIGDLDRLWRETVANPDSAKEVISFRFEEIGLTNYFLCARRNTPFFERCHRLFLKLWEGKTSTEGMWKSPLLKGVPVLESPKGFEQDGRSYSQEEASHILTDYITQGQVISLVLGLVDEEGGWNGPEYAAQNIYAMDYMVGSQLINEMTAWNGPRAFELMSLSLPGQGEKESEDQQKAREIVEACLSRSFAFKLAHGLILAILGDTLGSLWRRHEGSDDVPNTYAHWLRYGILHWTQDEIPPALDFGPFEPFKTGPLLSE</sequence>
<dbReference type="SUPFAM" id="SSF53448">
    <property type="entry name" value="Nucleotide-diphospho-sugar transferases"/>
    <property type="match status" value="1"/>
</dbReference>
<dbReference type="GO" id="GO:0016757">
    <property type="term" value="F:glycosyltransferase activity"/>
    <property type="evidence" value="ECO:0007669"/>
    <property type="project" value="InterPro"/>
</dbReference>
<accession>A0A9X0BY57</accession>
<dbReference type="EMBL" id="JAPWDQ010000004">
    <property type="protein sequence ID" value="KAJ5488862.1"/>
    <property type="molecule type" value="Genomic_DNA"/>
</dbReference>
<dbReference type="Gene3D" id="3.90.550.20">
    <property type="match status" value="1"/>
</dbReference>
<proteinExistence type="predicted"/>
<evidence type="ECO:0000313" key="1">
    <source>
        <dbReference type="EMBL" id="KAJ5488862.1"/>
    </source>
</evidence>
<protein>
    <recommendedName>
        <fullName evidence="3">Capsule polysaccharide biosynthesis protein</fullName>
    </recommendedName>
</protein>
<dbReference type="InterPro" id="IPR029044">
    <property type="entry name" value="Nucleotide-diphossugar_trans"/>
</dbReference>
<dbReference type="Pfam" id="PF05704">
    <property type="entry name" value="Caps_synth"/>
    <property type="match status" value="1"/>
</dbReference>
<comment type="caution">
    <text evidence="1">The sequence shown here is derived from an EMBL/GenBank/DDBJ whole genome shotgun (WGS) entry which is preliminary data.</text>
</comment>
<organism evidence="1 2">
    <name type="scientific">Penicillium diatomitis</name>
    <dbReference type="NCBI Taxonomy" id="2819901"/>
    <lineage>
        <taxon>Eukaryota</taxon>
        <taxon>Fungi</taxon>
        <taxon>Dikarya</taxon>
        <taxon>Ascomycota</taxon>
        <taxon>Pezizomycotina</taxon>
        <taxon>Eurotiomycetes</taxon>
        <taxon>Eurotiomycetidae</taxon>
        <taxon>Eurotiales</taxon>
        <taxon>Aspergillaceae</taxon>
        <taxon>Penicillium</taxon>
    </lineage>
</organism>
<keyword evidence="2" id="KW-1185">Reference proteome</keyword>
<dbReference type="RefSeq" id="XP_056790895.1">
    <property type="nucleotide sequence ID" value="XM_056933354.1"/>
</dbReference>
<reference evidence="1" key="1">
    <citation type="submission" date="2022-12" db="EMBL/GenBank/DDBJ databases">
        <authorList>
            <person name="Petersen C."/>
        </authorList>
    </citation>
    <scope>NUCLEOTIDE SEQUENCE</scope>
    <source>
        <strain evidence="1">IBT 30728</strain>
    </source>
</reference>
<evidence type="ECO:0008006" key="3">
    <source>
        <dbReference type="Google" id="ProtNLM"/>
    </source>
</evidence>
<dbReference type="Proteomes" id="UP001148312">
    <property type="component" value="Unassembled WGS sequence"/>
</dbReference>
<dbReference type="InterPro" id="IPR008441">
    <property type="entry name" value="AfumC-like_glycosyl_Trfase"/>
</dbReference>
<dbReference type="GeneID" id="81623603"/>